<comment type="caution">
    <text evidence="6">The sequence shown here is derived from an EMBL/GenBank/DDBJ whole genome shotgun (WGS) entry which is preliminary data.</text>
</comment>
<keyword evidence="4" id="KW-0106">Calcium</keyword>
<accession>A0A7J3VSV3</accession>
<organism evidence="6">
    <name type="scientific">Caldiarchaeum subterraneum</name>
    <dbReference type="NCBI Taxonomy" id="311458"/>
    <lineage>
        <taxon>Archaea</taxon>
        <taxon>Nitrososphaerota</taxon>
        <taxon>Candidatus Caldarchaeales</taxon>
        <taxon>Candidatus Caldarchaeaceae</taxon>
        <taxon>Candidatus Caldarchaeum</taxon>
    </lineage>
</organism>
<reference evidence="6" key="1">
    <citation type="journal article" date="2020" name="mSystems">
        <title>Genome- and Community-Level Interaction Insights into Carbon Utilization and Element Cycling Functions of Hydrothermarchaeota in Hydrothermal Sediment.</title>
        <authorList>
            <person name="Zhou Z."/>
            <person name="Liu Y."/>
            <person name="Xu W."/>
            <person name="Pan J."/>
            <person name="Luo Z.H."/>
            <person name="Li M."/>
        </authorList>
    </citation>
    <scope>NUCLEOTIDE SEQUENCE [LARGE SCALE GENOMIC DNA]</scope>
    <source>
        <strain evidence="6">SpSt-1074</strain>
    </source>
</reference>
<dbReference type="GO" id="GO:0008033">
    <property type="term" value="P:tRNA processing"/>
    <property type="evidence" value="ECO:0007669"/>
    <property type="project" value="UniProtKB-KW"/>
</dbReference>
<sequence length="140" mass="15883">MSQAGFKQLPHTADIYIEAYGRSLEEAYEQAGHALFRTLIPEAEGVEERVKVEASGSDLHELLYDWLEKLLHVFELGQLVGTDVRVFKIFRDEVCRLEGEVGGVKYDRLKHRTGTAVKSPTYALMEVDTGRNVVRFVLDI</sequence>
<feature type="domain" description="Archease" evidence="5">
    <location>
        <begin position="6"/>
        <end position="140"/>
    </location>
</feature>
<evidence type="ECO:0000256" key="4">
    <source>
        <dbReference type="ARBA" id="ARBA00022837"/>
    </source>
</evidence>
<dbReference type="SUPFAM" id="SSF69819">
    <property type="entry name" value="MTH1598-like"/>
    <property type="match status" value="1"/>
</dbReference>
<dbReference type="GO" id="GO:0046872">
    <property type="term" value="F:metal ion binding"/>
    <property type="evidence" value="ECO:0007669"/>
    <property type="project" value="UniProtKB-KW"/>
</dbReference>
<dbReference type="AlphaFoldDB" id="A0A7J3VSV3"/>
<comment type="similarity">
    <text evidence="1">Belongs to the archease family.</text>
</comment>
<name>A0A7J3VSV3_CALS0</name>
<dbReference type="InterPro" id="IPR036820">
    <property type="entry name" value="Archease_dom_sf"/>
</dbReference>
<evidence type="ECO:0000256" key="3">
    <source>
        <dbReference type="ARBA" id="ARBA00022723"/>
    </source>
</evidence>
<dbReference type="InterPro" id="IPR002804">
    <property type="entry name" value="Archease"/>
</dbReference>
<dbReference type="Gene3D" id="3.55.10.10">
    <property type="entry name" value="Archease domain"/>
    <property type="match status" value="1"/>
</dbReference>
<keyword evidence="3" id="KW-0479">Metal-binding</keyword>
<evidence type="ECO:0000313" key="6">
    <source>
        <dbReference type="EMBL" id="HHM44109.1"/>
    </source>
</evidence>
<dbReference type="EMBL" id="DRXH01000077">
    <property type="protein sequence ID" value="HHM44109.1"/>
    <property type="molecule type" value="Genomic_DNA"/>
</dbReference>
<dbReference type="Pfam" id="PF01951">
    <property type="entry name" value="Archease"/>
    <property type="match status" value="1"/>
</dbReference>
<evidence type="ECO:0000256" key="2">
    <source>
        <dbReference type="ARBA" id="ARBA00022694"/>
    </source>
</evidence>
<evidence type="ECO:0000256" key="1">
    <source>
        <dbReference type="ARBA" id="ARBA00007963"/>
    </source>
</evidence>
<keyword evidence="2" id="KW-0819">tRNA processing</keyword>
<proteinExistence type="inferred from homology"/>
<protein>
    <submittedName>
        <fullName evidence="6">Archease</fullName>
    </submittedName>
</protein>
<gene>
    <name evidence="6" type="ORF">ENM31_02265</name>
</gene>
<evidence type="ECO:0000259" key="5">
    <source>
        <dbReference type="Pfam" id="PF01951"/>
    </source>
</evidence>
<dbReference type="InterPro" id="IPR023572">
    <property type="entry name" value="Archease_dom"/>
</dbReference>
<dbReference type="PANTHER" id="PTHR12682">
    <property type="entry name" value="ARCHEASE"/>
    <property type="match status" value="1"/>
</dbReference>
<dbReference type="PANTHER" id="PTHR12682:SF11">
    <property type="entry name" value="PROTEIN ARCHEASE"/>
    <property type="match status" value="1"/>
</dbReference>